<evidence type="ECO:0000256" key="6">
    <source>
        <dbReference type="ARBA" id="ARBA00022692"/>
    </source>
</evidence>
<evidence type="ECO:0000256" key="3">
    <source>
        <dbReference type="ARBA" id="ARBA00022475"/>
    </source>
</evidence>
<dbReference type="InterPro" id="IPR050480">
    <property type="entry name" value="CysZ-like"/>
</dbReference>
<feature type="transmembrane region" description="Helical" evidence="11">
    <location>
        <begin position="134"/>
        <end position="154"/>
    </location>
</feature>
<evidence type="ECO:0000313" key="13">
    <source>
        <dbReference type="Proteomes" id="UP001139721"/>
    </source>
</evidence>
<feature type="transmembrane region" description="Helical" evidence="11">
    <location>
        <begin position="200"/>
        <end position="220"/>
    </location>
</feature>
<dbReference type="GO" id="GO:0009675">
    <property type="term" value="F:high-affinity sulfate:proton symporter activity"/>
    <property type="evidence" value="ECO:0007669"/>
    <property type="project" value="TreeGrafter"/>
</dbReference>
<dbReference type="Proteomes" id="UP001139721">
    <property type="component" value="Unassembled WGS sequence"/>
</dbReference>
<dbReference type="RefSeq" id="WP_250422987.1">
    <property type="nucleotide sequence ID" value="NZ_JAJKBJ010000019.1"/>
</dbReference>
<keyword evidence="8" id="KW-0764">Sulfate transport</keyword>
<keyword evidence="7 11" id="KW-1133">Transmembrane helix</keyword>
<dbReference type="AlphaFoldDB" id="A0A9X2D2B0"/>
<dbReference type="GO" id="GO:0000103">
    <property type="term" value="P:sulfate assimilation"/>
    <property type="evidence" value="ECO:0007669"/>
    <property type="project" value="TreeGrafter"/>
</dbReference>
<reference evidence="12" key="1">
    <citation type="submission" date="2021-11" db="EMBL/GenBank/DDBJ databases">
        <title>Legionella maioricencis sp. nov., a new species isolated from hot water samples in Mallorca.</title>
        <authorList>
            <person name="Crespi S."/>
            <person name="Drasar V."/>
            <person name="Salva-Serra F."/>
            <person name="Jaen-Luchoro D."/>
            <person name="Pineiro-Iglesias B."/>
            <person name="Aliaga F."/>
            <person name="Fernandez-Juarez V."/>
            <person name="Coll G."/>
            <person name="Moore E.R.B."/>
            <person name="Bennasar-Figueras A."/>
        </authorList>
    </citation>
    <scope>NUCLEOTIDE SEQUENCE</scope>
    <source>
        <strain evidence="12">HCPI-6</strain>
    </source>
</reference>
<keyword evidence="9 11" id="KW-0472">Membrane</keyword>
<accession>A0A9X2D2B0</accession>
<keyword evidence="13" id="KW-1185">Reference proteome</keyword>
<dbReference type="Pfam" id="PF07264">
    <property type="entry name" value="EI24"/>
    <property type="match status" value="1"/>
</dbReference>
<dbReference type="PANTHER" id="PTHR37468">
    <property type="entry name" value="SULFATE TRANSPORTER CYSZ"/>
    <property type="match status" value="1"/>
</dbReference>
<keyword evidence="10" id="KW-0198">Cysteine biosynthesis</keyword>
<keyword evidence="5" id="KW-0028">Amino-acid biosynthesis</keyword>
<keyword evidence="4" id="KW-0997">Cell inner membrane</keyword>
<evidence type="ECO:0000256" key="4">
    <source>
        <dbReference type="ARBA" id="ARBA00022519"/>
    </source>
</evidence>
<keyword evidence="3" id="KW-1003">Cell membrane</keyword>
<evidence type="ECO:0000256" key="1">
    <source>
        <dbReference type="ARBA" id="ARBA00004141"/>
    </source>
</evidence>
<gene>
    <name evidence="12" type="primary">cysZ</name>
    <name evidence="12" type="ORF">LOX96_13550</name>
</gene>
<feature type="transmembrane region" description="Helical" evidence="11">
    <location>
        <begin position="66"/>
        <end position="95"/>
    </location>
</feature>
<feature type="transmembrane region" description="Helical" evidence="11">
    <location>
        <begin position="26"/>
        <end position="46"/>
    </location>
</feature>
<sequence>MLNFFKGVTYFVQGYKSLLTPGLKRFIIMPVAFNCLLFTGVFYLGYHYLMPYASHYVDKLPSWLSFLNNIVLVIFIMVFILLFLAMFTVMFNVIASPFNGLLAEKAQKLLYGDSIPPVPFTLMVIRSFKRQGKFLYYFVPRFLGMCLLFFIPFIQPVFPFIWFFFTAWMLSMQFQDLPLDNNLVSFYEMQQIVKANKMRSLGFGSLINLASFIPLLNIFIMPAAVIGSTMLYCDTHPRTKDT</sequence>
<keyword evidence="2" id="KW-0813">Transport</keyword>
<comment type="caution">
    <text evidence="12">The sequence shown here is derived from an EMBL/GenBank/DDBJ whole genome shotgun (WGS) entry which is preliminary data.</text>
</comment>
<dbReference type="GO" id="GO:0005886">
    <property type="term" value="C:plasma membrane"/>
    <property type="evidence" value="ECO:0007669"/>
    <property type="project" value="TreeGrafter"/>
</dbReference>
<protein>
    <submittedName>
        <fullName evidence="12">Sulfate transporter CysZ</fullName>
    </submittedName>
</protein>
<dbReference type="PANTHER" id="PTHR37468:SF1">
    <property type="entry name" value="SULFATE TRANSPORTER CYSZ"/>
    <property type="match status" value="1"/>
</dbReference>
<evidence type="ECO:0000256" key="10">
    <source>
        <dbReference type="ARBA" id="ARBA00023192"/>
    </source>
</evidence>
<evidence type="ECO:0000256" key="7">
    <source>
        <dbReference type="ARBA" id="ARBA00022989"/>
    </source>
</evidence>
<proteinExistence type="predicted"/>
<name>A0A9X2D2B0_9GAMM</name>
<evidence type="ECO:0000256" key="5">
    <source>
        <dbReference type="ARBA" id="ARBA00022605"/>
    </source>
</evidence>
<evidence type="ECO:0000256" key="11">
    <source>
        <dbReference type="SAM" id="Phobius"/>
    </source>
</evidence>
<evidence type="ECO:0000256" key="2">
    <source>
        <dbReference type="ARBA" id="ARBA00022448"/>
    </source>
</evidence>
<evidence type="ECO:0000256" key="8">
    <source>
        <dbReference type="ARBA" id="ARBA00023032"/>
    </source>
</evidence>
<dbReference type="GO" id="GO:0019344">
    <property type="term" value="P:cysteine biosynthetic process"/>
    <property type="evidence" value="ECO:0007669"/>
    <property type="project" value="UniProtKB-KW"/>
</dbReference>
<dbReference type="InterPro" id="IPR059112">
    <property type="entry name" value="CysZ/EI24"/>
</dbReference>
<dbReference type="NCBIfam" id="NF003433">
    <property type="entry name" value="PRK04949.1"/>
    <property type="match status" value="1"/>
</dbReference>
<comment type="subcellular location">
    <subcellularLocation>
        <location evidence="1">Membrane</location>
        <topology evidence="1">Multi-pass membrane protein</topology>
    </subcellularLocation>
</comment>
<evidence type="ECO:0000313" key="12">
    <source>
        <dbReference type="EMBL" id="MCL9685126.1"/>
    </source>
</evidence>
<dbReference type="EMBL" id="JAJKBJ010000019">
    <property type="protein sequence ID" value="MCL9685126.1"/>
    <property type="molecule type" value="Genomic_DNA"/>
</dbReference>
<organism evidence="12 13">
    <name type="scientific">Legionella maioricensis</name>
    <dbReference type="NCBI Taxonomy" id="2896528"/>
    <lineage>
        <taxon>Bacteria</taxon>
        <taxon>Pseudomonadati</taxon>
        <taxon>Pseudomonadota</taxon>
        <taxon>Gammaproteobacteria</taxon>
        <taxon>Legionellales</taxon>
        <taxon>Legionellaceae</taxon>
        <taxon>Legionella</taxon>
    </lineage>
</organism>
<evidence type="ECO:0000256" key="9">
    <source>
        <dbReference type="ARBA" id="ARBA00023136"/>
    </source>
</evidence>
<keyword evidence="6 11" id="KW-0812">Transmembrane</keyword>